<evidence type="ECO:0000256" key="4">
    <source>
        <dbReference type="ARBA" id="ARBA00022989"/>
    </source>
</evidence>
<keyword evidence="11" id="KW-1185">Reference proteome</keyword>
<comment type="subcellular location">
    <subcellularLocation>
        <location evidence="1">Endoplasmic reticulum membrane</location>
        <topology evidence="1">Multi-pass membrane protein</topology>
    </subcellularLocation>
</comment>
<feature type="compositionally biased region" description="Polar residues" evidence="6">
    <location>
        <begin position="39"/>
        <end position="56"/>
    </location>
</feature>
<dbReference type="Proteomes" id="UP000179920">
    <property type="component" value="Chromosome XX"/>
</dbReference>
<organism evidence="8 10">
    <name type="scientific">Ustilago bromivora</name>
    <dbReference type="NCBI Taxonomy" id="307758"/>
    <lineage>
        <taxon>Eukaryota</taxon>
        <taxon>Fungi</taxon>
        <taxon>Dikarya</taxon>
        <taxon>Basidiomycota</taxon>
        <taxon>Ustilaginomycotina</taxon>
        <taxon>Ustilaginomycetes</taxon>
        <taxon>Ustilaginales</taxon>
        <taxon>Ustilaginaceae</taxon>
        <taxon>Ustilago</taxon>
    </lineage>
</organism>
<keyword evidence="2 7" id="KW-0812">Transmembrane</keyword>
<evidence type="ECO:0000313" key="9">
    <source>
        <dbReference type="EMBL" id="SYW80545.1"/>
    </source>
</evidence>
<protein>
    <submittedName>
        <fullName evidence="8">Uncharacterized protein</fullName>
    </submittedName>
</protein>
<evidence type="ECO:0000313" key="8">
    <source>
        <dbReference type="EMBL" id="SAM86006.1"/>
    </source>
</evidence>
<dbReference type="OrthoDB" id="19981at2759"/>
<dbReference type="GO" id="GO:0070072">
    <property type="term" value="P:vacuolar proton-transporting V-type ATPase complex assembly"/>
    <property type="evidence" value="ECO:0007669"/>
    <property type="project" value="InterPro"/>
</dbReference>
<reference evidence="9" key="3">
    <citation type="submission" date="2018-08" db="EMBL/GenBank/DDBJ databases">
        <authorList>
            <person name="Guldener U."/>
        </authorList>
    </citation>
    <scope>NUCLEOTIDE SEQUENCE</scope>
    <source>
        <strain evidence="9">UB2</strain>
    </source>
</reference>
<dbReference type="GO" id="GO:0005789">
    <property type="term" value="C:endoplasmic reticulum membrane"/>
    <property type="evidence" value="ECO:0007669"/>
    <property type="project" value="UniProtKB-SubCell"/>
</dbReference>
<keyword evidence="5 7" id="KW-0472">Membrane</keyword>
<evidence type="ECO:0000256" key="3">
    <source>
        <dbReference type="ARBA" id="ARBA00022824"/>
    </source>
</evidence>
<dbReference type="EMBL" id="ULHB01000078">
    <property type="protein sequence ID" value="SYW80545.1"/>
    <property type="molecule type" value="Genomic_DNA"/>
</dbReference>
<evidence type="ECO:0000256" key="6">
    <source>
        <dbReference type="SAM" id="MobiDB-lite"/>
    </source>
</evidence>
<feature type="region of interest" description="Disordered" evidence="6">
    <location>
        <begin position="35"/>
        <end position="56"/>
    </location>
</feature>
<accession>A0A1K0GD51</accession>
<keyword evidence="4 7" id="KW-1133">Transmembrane helix</keyword>
<dbReference type="AlphaFoldDB" id="A0A1K0GD51"/>
<dbReference type="InterPro" id="IPR021013">
    <property type="entry name" value="ATPase_Vma12"/>
</dbReference>
<reference evidence="8" key="1">
    <citation type="submission" date="2016-04" db="EMBL/GenBank/DDBJ databases">
        <authorList>
            <person name="Evans L.H."/>
            <person name="Alamgir A."/>
            <person name="Owens N."/>
            <person name="Weber N.D."/>
            <person name="Virtaneva K."/>
            <person name="Barbian K."/>
            <person name="Babar A."/>
            <person name="Rosenke K."/>
        </authorList>
    </citation>
    <scope>NUCLEOTIDE SEQUENCE</scope>
    <source>
        <strain evidence="8">UB2112</strain>
    </source>
</reference>
<dbReference type="Pfam" id="PF11712">
    <property type="entry name" value="Vma12"/>
    <property type="match status" value="1"/>
</dbReference>
<evidence type="ECO:0000256" key="5">
    <source>
        <dbReference type="ARBA" id="ARBA00023136"/>
    </source>
</evidence>
<keyword evidence="3" id="KW-0256">Endoplasmic reticulum</keyword>
<dbReference type="PANTHER" id="PTHR31394">
    <property type="entry name" value="TRANSMEMBRANE PROTEIN 199"/>
    <property type="match status" value="1"/>
</dbReference>
<feature type="transmembrane region" description="Helical" evidence="7">
    <location>
        <begin position="227"/>
        <end position="247"/>
    </location>
</feature>
<reference evidence="10" key="2">
    <citation type="submission" date="2016-04" db="EMBL/GenBank/DDBJ databases">
        <authorList>
            <person name="Guldener U."/>
            <person name="Guldener U."/>
        </authorList>
    </citation>
    <scope>NUCLEOTIDE SEQUENCE [LARGE SCALE GENOMIC DNA]</scope>
    <source>
        <strain evidence="10">UB2112</strain>
    </source>
</reference>
<feature type="transmembrane region" description="Helical" evidence="7">
    <location>
        <begin position="196"/>
        <end position="215"/>
    </location>
</feature>
<evidence type="ECO:0000256" key="7">
    <source>
        <dbReference type="SAM" id="Phobius"/>
    </source>
</evidence>
<feature type="region of interest" description="Disordered" evidence="6">
    <location>
        <begin position="261"/>
        <end position="300"/>
    </location>
</feature>
<evidence type="ECO:0000256" key="2">
    <source>
        <dbReference type="ARBA" id="ARBA00022692"/>
    </source>
</evidence>
<sequence>MTKLVLSAANSQLLKQVAQTADAVQSLKAALADQPDQRLMTTHSPAVPSTSSKDTPNSVVLDHKVLITIASWANNINPSAQPSSDLEKLRLSSLVRGSQVYIPPKPVFQRSEELEQSLAAIRRAQEEAEYQRMSSTTTSNTSGAYKIPSSYTNIAGVDPSLSLTQRIHAQTGSPQQPNSLLGEGEEQAWKDAQRQLSVILNIFLSTLATATAAWWASGNASAGHKVLVSMLVAVVTAVAEIVLYIRYSVYVKESKKIKDNRMKGSDVKKGLPGFKPLQLDRAGAKATSTRTKSAQEEKPS</sequence>
<dbReference type="EMBL" id="LT558136">
    <property type="protein sequence ID" value="SAM86006.1"/>
    <property type="molecule type" value="Genomic_DNA"/>
</dbReference>
<proteinExistence type="predicted"/>
<evidence type="ECO:0000313" key="10">
    <source>
        <dbReference type="Proteomes" id="UP000179920"/>
    </source>
</evidence>
<gene>
    <name evidence="9" type="ORF">UBRO2_03813</name>
    <name evidence="8" type="ORF">UBRO_07916</name>
</gene>
<name>A0A1K0GD51_9BASI</name>
<dbReference type="PANTHER" id="PTHR31394:SF1">
    <property type="entry name" value="TRANSMEMBRANE PROTEIN 199"/>
    <property type="match status" value="1"/>
</dbReference>
<dbReference type="Proteomes" id="UP000658997">
    <property type="component" value="Unassembled WGS sequence"/>
</dbReference>
<evidence type="ECO:0000256" key="1">
    <source>
        <dbReference type="ARBA" id="ARBA00004477"/>
    </source>
</evidence>
<evidence type="ECO:0000313" key="11">
    <source>
        <dbReference type="Proteomes" id="UP000658997"/>
    </source>
</evidence>